<dbReference type="InterPro" id="IPR050087">
    <property type="entry name" value="AON_synthase_class-II"/>
</dbReference>
<dbReference type="SUPFAM" id="SSF53383">
    <property type="entry name" value="PLP-dependent transferases"/>
    <property type="match status" value="1"/>
</dbReference>
<dbReference type="Gene3D" id="3.90.1150.10">
    <property type="entry name" value="Aspartate Aminotransferase, domain 1"/>
    <property type="match status" value="1"/>
</dbReference>
<dbReference type="CDD" id="cd06454">
    <property type="entry name" value="KBL_like"/>
    <property type="match status" value="1"/>
</dbReference>
<dbReference type="InterPro" id="IPR004839">
    <property type="entry name" value="Aminotransferase_I/II_large"/>
</dbReference>
<dbReference type="InterPro" id="IPR015421">
    <property type="entry name" value="PyrdxlP-dep_Trfase_major"/>
</dbReference>
<feature type="domain" description="Aminotransferase class I/classII large" evidence="3">
    <location>
        <begin position="86"/>
        <end position="430"/>
    </location>
</feature>
<keyword evidence="4" id="KW-0032">Aminotransferase</keyword>
<dbReference type="InterPro" id="IPR015422">
    <property type="entry name" value="PyrdxlP-dep_Trfase_small"/>
</dbReference>
<organism evidence="4 5">
    <name type="scientific">Roseomonas elaeocarpi</name>
    <dbReference type="NCBI Taxonomy" id="907779"/>
    <lineage>
        <taxon>Bacteria</taxon>
        <taxon>Pseudomonadati</taxon>
        <taxon>Pseudomonadota</taxon>
        <taxon>Alphaproteobacteria</taxon>
        <taxon>Acetobacterales</taxon>
        <taxon>Roseomonadaceae</taxon>
        <taxon>Roseomonas</taxon>
    </lineage>
</organism>
<evidence type="ECO:0000256" key="2">
    <source>
        <dbReference type="ARBA" id="ARBA00022679"/>
    </source>
</evidence>
<comment type="caution">
    <text evidence="4">The sequence shown here is derived from an EMBL/GenBank/DDBJ whole genome shotgun (WGS) entry which is preliminary data.</text>
</comment>
<comment type="cofactor">
    <cofactor evidence="1">
        <name>pyridoxal 5'-phosphate</name>
        <dbReference type="ChEBI" id="CHEBI:597326"/>
    </cofactor>
</comment>
<dbReference type="PANTHER" id="PTHR13693:SF3">
    <property type="entry name" value="LD36009P"/>
    <property type="match status" value="1"/>
</dbReference>
<evidence type="ECO:0000313" key="5">
    <source>
        <dbReference type="Proteomes" id="UP001589865"/>
    </source>
</evidence>
<proteinExistence type="predicted"/>
<evidence type="ECO:0000259" key="3">
    <source>
        <dbReference type="Pfam" id="PF00155"/>
    </source>
</evidence>
<dbReference type="InterPro" id="IPR015424">
    <property type="entry name" value="PyrdxlP-dep_Trfase"/>
</dbReference>
<dbReference type="Gene3D" id="3.40.640.10">
    <property type="entry name" value="Type I PLP-dependent aspartate aminotransferase-like (Major domain)"/>
    <property type="match status" value="1"/>
</dbReference>
<evidence type="ECO:0000256" key="1">
    <source>
        <dbReference type="ARBA" id="ARBA00001933"/>
    </source>
</evidence>
<dbReference type="EMBL" id="JBHLUN010000014">
    <property type="protein sequence ID" value="MFC0410227.1"/>
    <property type="molecule type" value="Genomic_DNA"/>
</dbReference>
<dbReference type="RefSeq" id="WP_377045979.1">
    <property type="nucleotide sequence ID" value="NZ_JBHLUN010000014.1"/>
</dbReference>
<protein>
    <submittedName>
        <fullName evidence="4">Aminotransferase class I/II-fold pyridoxal phosphate-dependent enzyme</fullName>
    </submittedName>
</protein>
<accession>A0ABV6JWZ5</accession>
<keyword evidence="2" id="KW-0808">Transferase</keyword>
<dbReference type="Proteomes" id="UP001589865">
    <property type="component" value="Unassembled WGS sequence"/>
</dbReference>
<keyword evidence="5" id="KW-1185">Reference proteome</keyword>
<sequence length="444" mass="47611">MTQGFGLSAGARIALLQRLAKRRARQDDAGEAAAPGRAKRRGFSDLPGMRDFALMQTAVEELDIESPFFRAHNGIAGATTVIGNAEYLNFSSYNYLALNGDPRVTGAAVAAVGRYGVSPSASRLVSGERPIHHELEAAIAANYEAEAALVMVSGHATNVTVIGHLMGARDVIVHDASIHNSCTEGARLSGARRIPFAHNDWRAAEREMAAARRNAGRALLVIEGHYSMDGDVPDLARFVEIARRHDAWLMVDEAHSLGVLGETGRGIFEAQNVDPGEVDIWMGTLSKTLSGCGGFIAAGRDLIEWLRHTAPGFVYSVGLPPALGAAALESLRIMQAEPWRVRQLQHNARFFRDRARARGFDTGASEGLAIVPIITGSSVRAARLSSAMFARGVNVQPIVFPAVPEQAARLRFFISSEHTEAQLSRAVDVLADATASLSPLELHG</sequence>
<dbReference type="GO" id="GO:0008483">
    <property type="term" value="F:transaminase activity"/>
    <property type="evidence" value="ECO:0007669"/>
    <property type="project" value="UniProtKB-KW"/>
</dbReference>
<evidence type="ECO:0000313" key="4">
    <source>
        <dbReference type="EMBL" id="MFC0410227.1"/>
    </source>
</evidence>
<dbReference type="Pfam" id="PF00155">
    <property type="entry name" value="Aminotran_1_2"/>
    <property type="match status" value="1"/>
</dbReference>
<reference evidence="4 5" key="1">
    <citation type="submission" date="2024-09" db="EMBL/GenBank/DDBJ databases">
        <authorList>
            <person name="Sun Q."/>
            <person name="Mori K."/>
        </authorList>
    </citation>
    <scope>NUCLEOTIDE SEQUENCE [LARGE SCALE GENOMIC DNA]</scope>
    <source>
        <strain evidence="4 5">TBRC 5777</strain>
    </source>
</reference>
<dbReference type="PANTHER" id="PTHR13693">
    <property type="entry name" value="CLASS II AMINOTRANSFERASE/8-AMINO-7-OXONONANOATE SYNTHASE"/>
    <property type="match status" value="1"/>
</dbReference>
<gene>
    <name evidence="4" type="ORF">ACFFGY_18395</name>
</gene>
<name>A0ABV6JWZ5_9PROT</name>